<reference evidence="5 6" key="1">
    <citation type="submission" date="2017-04" db="EMBL/GenBank/DDBJ databases">
        <authorList>
            <person name="Afonso C.L."/>
            <person name="Miller P.J."/>
            <person name="Scott M.A."/>
            <person name="Spackman E."/>
            <person name="Goraichik I."/>
            <person name="Dimitrov K.M."/>
            <person name="Suarez D.L."/>
            <person name="Swayne D.E."/>
        </authorList>
    </citation>
    <scope>NUCLEOTIDE SEQUENCE [LARGE SCALE GENOMIC DNA]</scope>
    <source>
        <strain evidence="5 6">ToBE</strain>
    </source>
</reference>
<dbReference type="GO" id="GO:0003723">
    <property type="term" value="F:RNA binding"/>
    <property type="evidence" value="ECO:0007669"/>
    <property type="project" value="UniProtKB-KW"/>
</dbReference>
<evidence type="ECO:0000256" key="1">
    <source>
        <dbReference type="ARBA" id="ARBA00005937"/>
    </source>
</evidence>
<gene>
    <name evidence="5" type="ORF">SAMN00808754_1393</name>
</gene>
<dbReference type="InterPro" id="IPR049435">
    <property type="entry name" value="Cas_Cas6_C"/>
</dbReference>
<evidence type="ECO:0000259" key="4">
    <source>
        <dbReference type="Pfam" id="PF01881"/>
    </source>
</evidence>
<comment type="similarity">
    <text evidence="1">Belongs to the CRISPR-associated protein Cas6/Cse3/CasE family.</text>
</comment>
<dbReference type="OrthoDB" id="9797488at2"/>
<organism evidence="5 6">
    <name type="scientific">Thermanaeromonas toyohensis ToBE</name>
    <dbReference type="NCBI Taxonomy" id="698762"/>
    <lineage>
        <taxon>Bacteria</taxon>
        <taxon>Bacillati</taxon>
        <taxon>Bacillota</taxon>
        <taxon>Clostridia</taxon>
        <taxon>Neomoorellales</taxon>
        <taxon>Neomoorellaceae</taxon>
        <taxon>Thermanaeromonas</taxon>
    </lineage>
</organism>
<evidence type="ECO:0000313" key="6">
    <source>
        <dbReference type="Proteomes" id="UP000192569"/>
    </source>
</evidence>
<dbReference type="CDD" id="cd21140">
    <property type="entry name" value="Cas6_I-like"/>
    <property type="match status" value="1"/>
</dbReference>
<keyword evidence="3" id="KW-0051">Antiviral defense</keyword>
<sequence length="226" mass="25264">MVLPKSRIVTVMLSKPGARIPWCWRDYVQPWLYGFIDDGGRVHTAKYSLFTFSFLPVGPVFTPEGLGSQNGVWVFRFASALPWVLEMVSRGVQKSRTVKIGNAVLKPAVVTEEPLSRRATYQTGAPVLAAKLKERGFWTPREREFADAVARSLTNRWAYLTGNEVSPESIRFEFLGSVRQKLVQYRGRNLLAFSGIVRLGAPDEMLTFAQCVGLGQKPSCGFGFII</sequence>
<evidence type="ECO:0000256" key="3">
    <source>
        <dbReference type="ARBA" id="ARBA00023118"/>
    </source>
</evidence>
<dbReference type="Proteomes" id="UP000192569">
    <property type="component" value="Chromosome I"/>
</dbReference>
<accession>A0A1W1VRS1</accession>
<evidence type="ECO:0000256" key="2">
    <source>
        <dbReference type="ARBA" id="ARBA00022884"/>
    </source>
</evidence>
<dbReference type="Gene3D" id="3.30.70.1900">
    <property type="match status" value="1"/>
</dbReference>
<protein>
    <submittedName>
        <fullName evidence="5">CRISPR-associated endoribonuclease Cas6</fullName>
    </submittedName>
</protein>
<keyword evidence="6" id="KW-1185">Reference proteome</keyword>
<dbReference type="PANTHER" id="PTHR36984">
    <property type="entry name" value="CRISPR-ASSOCIATED ENDORIBONUCLEASE CAS6 1"/>
    <property type="match status" value="1"/>
</dbReference>
<name>A0A1W1VRS1_9FIRM</name>
<dbReference type="GO" id="GO:0016788">
    <property type="term" value="F:hydrolase activity, acting on ester bonds"/>
    <property type="evidence" value="ECO:0007669"/>
    <property type="project" value="InterPro"/>
</dbReference>
<dbReference type="EMBL" id="LT838272">
    <property type="protein sequence ID" value="SMB96059.1"/>
    <property type="molecule type" value="Genomic_DNA"/>
</dbReference>
<keyword evidence="2" id="KW-0694">RNA-binding</keyword>
<dbReference type="AlphaFoldDB" id="A0A1W1VRS1"/>
<dbReference type="STRING" id="698762.SAMN00808754_1393"/>
<proteinExistence type="inferred from homology"/>
<dbReference type="PANTHER" id="PTHR36984:SF1">
    <property type="entry name" value="CRISPR-ASSOCIATED ENDORIBONUCLEASE CAS6 1"/>
    <property type="match status" value="1"/>
</dbReference>
<dbReference type="InterPro" id="IPR010156">
    <property type="entry name" value="CRISPR-assoc_prot_Cas6"/>
</dbReference>
<dbReference type="Pfam" id="PF01881">
    <property type="entry name" value="Cas_Cas6_C"/>
    <property type="match status" value="1"/>
</dbReference>
<dbReference type="RefSeq" id="WP_084665011.1">
    <property type="nucleotide sequence ID" value="NZ_LT838272.1"/>
</dbReference>
<feature type="domain" description="CRISPR associated protein Cas6 C-terminal" evidence="4">
    <location>
        <begin position="120"/>
        <end position="225"/>
    </location>
</feature>
<evidence type="ECO:0000313" key="5">
    <source>
        <dbReference type="EMBL" id="SMB96059.1"/>
    </source>
</evidence>
<dbReference type="GO" id="GO:0051607">
    <property type="term" value="P:defense response to virus"/>
    <property type="evidence" value="ECO:0007669"/>
    <property type="project" value="UniProtKB-KW"/>
</dbReference>